<evidence type="ECO:0000256" key="1">
    <source>
        <dbReference type="SAM" id="MobiDB-lite"/>
    </source>
</evidence>
<dbReference type="OrthoDB" id="3244603at2759"/>
<gene>
    <name evidence="2" type="ORF">DEBURN_LOCUS5616</name>
</gene>
<feature type="region of interest" description="Disordered" evidence="1">
    <location>
        <begin position="54"/>
        <end position="92"/>
    </location>
</feature>
<dbReference type="EMBL" id="CAJVPK010000511">
    <property type="protein sequence ID" value="CAG8520099.1"/>
    <property type="molecule type" value="Genomic_DNA"/>
</dbReference>
<evidence type="ECO:0000313" key="2">
    <source>
        <dbReference type="EMBL" id="CAG8520099.1"/>
    </source>
</evidence>
<protein>
    <submittedName>
        <fullName evidence="2">11899_t:CDS:1</fullName>
    </submittedName>
</protein>
<comment type="caution">
    <text evidence="2">The sequence shown here is derived from an EMBL/GenBank/DDBJ whole genome shotgun (WGS) entry which is preliminary data.</text>
</comment>
<feature type="compositionally biased region" description="Low complexity" evidence="1">
    <location>
        <begin position="54"/>
        <end position="69"/>
    </location>
</feature>
<dbReference type="Gene3D" id="3.50.50.100">
    <property type="match status" value="1"/>
</dbReference>
<dbReference type="Proteomes" id="UP000789706">
    <property type="component" value="Unassembled WGS sequence"/>
</dbReference>
<organism evidence="2 3">
    <name type="scientific">Diversispora eburnea</name>
    <dbReference type="NCBI Taxonomy" id="1213867"/>
    <lineage>
        <taxon>Eukaryota</taxon>
        <taxon>Fungi</taxon>
        <taxon>Fungi incertae sedis</taxon>
        <taxon>Mucoromycota</taxon>
        <taxon>Glomeromycotina</taxon>
        <taxon>Glomeromycetes</taxon>
        <taxon>Diversisporales</taxon>
        <taxon>Diversisporaceae</taxon>
        <taxon>Diversispora</taxon>
    </lineage>
</organism>
<reference evidence="2" key="1">
    <citation type="submission" date="2021-06" db="EMBL/GenBank/DDBJ databases">
        <authorList>
            <person name="Kallberg Y."/>
            <person name="Tangrot J."/>
            <person name="Rosling A."/>
        </authorList>
    </citation>
    <scope>NUCLEOTIDE SEQUENCE</scope>
    <source>
        <strain evidence="2">AZ414A</strain>
    </source>
</reference>
<dbReference type="AlphaFoldDB" id="A0A9N9FA18"/>
<proteinExistence type="predicted"/>
<feature type="compositionally biased region" description="Pro residues" evidence="1">
    <location>
        <begin position="78"/>
        <end position="91"/>
    </location>
</feature>
<name>A0A9N9FA18_9GLOM</name>
<sequence>MINILKKNIKNVKYKNYLTDSSFLSNSLSNPIPNSISNSSFISTSSFSLSISTQIKQNKSNTTSDTSNTIKEKISNSSPPPPPPSFSPPPQKTRKWGRIFLLTSSMVVATILFIKLDQKYSNSPSQQQEFNDGSSLLNVKIGGPKMLKIISHLNDENKKPRLIILGSGWGAISVIKELEKDKYHITVISPQ</sequence>
<evidence type="ECO:0000313" key="3">
    <source>
        <dbReference type="Proteomes" id="UP000789706"/>
    </source>
</evidence>
<accession>A0A9N9FA18</accession>
<keyword evidence="3" id="KW-1185">Reference proteome</keyword>